<reference evidence="1" key="1">
    <citation type="submission" date="2009-05" db="EMBL/GenBank/DDBJ databases">
        <authorList>
            <person name="Harkins D.M."/>
            <person name="DeShazer D."/>
            <person name="Woods D.E."/>
            <person name="Brinkac L.M."/>
            <person name="Brown K.A."/>
            <person name="Hung G.C."/>
            <person name="Tuanyok A."/>
            <person name="Zhang B."/>
            <person name="Nierman W.C."/>
        </authorList>
    </citation>
    <scope>NUCLEOTIDE SEQUENCE [LARGE SCALE GENOMIC DNA]</scope>
    <source>
        <strain evidence="1">1710a</strain>
    </source>
</reference>
<organism evidence="1">
    <name type="scientific">Burkholderia pseudomallei 1710a</name>
    <dbReference type="NCBI Taxonomy" id="320371"/>
    <lineage>
        <taxon>Bacteria</taxon>
        <taxon>Pseudomonadati</taxon>
        <taxon>Pseudomonadota</taxon>
        <taxon>Betaproteobacteria</taxon>
        <taxon>Burkholderiales</taxon>
        <taxon>Burkholderiaceae</taxon>
        <taxon>Burkholderia</taxon>
        <taxon>pseudomallei group</taxon>
    </lineage>
</organism>
<dbReference type="AlphaFoldDB" id="A0A0E1WFJ9"/>
<evidence type="ECO:0000313" key="1">
    <source>
        <dbReference type="EMBL" id="EET08352.1"/>
    </source>
</evidence>
<sequence>MRRTMTTETKRPAFEPPRAAVRMMRRGNASASRCPRTVRARLRRGETRAPGGAY</sequence>
<dbReference type="HOGENOM" id="CLU_3041278_0_0_4"/>
<dbReference type="Proteomes" id="UP000001812">
    <property type="component" value="Chromosome I"/>
</dbReference>
<dbReference type="EMBL" id="CM000832">
    <property type="protein sequence ID" value="EET08352.1"/>
    <property type="molecule type" value="Genomic_DNA"/>
</dbReference>
<proteinExistence type="predicted"/>
<accession>A0A0E1WFJ9</accession>
<gene>
    <name evidence="1" type="ORF">BURPS1710A_3002</name>
</gene>
<protein>
    <submittedName>
        <fullName evidence="1">Uncharacterized protein</fullName>
    </submittedName>
</protein>
<name>A0A0E1WFJ9_BURPE</name>